<dbReference type="Gene3D" id="3.30.930.10">
    <property type="entry name" value="Bira Bifunctional Protein, Domain 2"/>
    <property type="match status" value="1"/>
</dbReference>
<accession>X1R2A2</accession>
<dbReference type="NCBIfam" id="TIGR00121">
    <property type="entry name" value="birA_ligase"/>
    <property type="match status" value="1"/>
</dbReference>
<dbReference type="InterPro" id="IPR004408">
    <property type="entry name" value="Biotin_CoA_COase_ligase"/>
</dbReference>
<evidence type="ECO:0000313" key="4">
    <source>
        <dbReference type="EMBL" id="GAI49699.1"/>
    </source>
</evidence>
<keyword evidence="2" id="KW-0812">Transmembrane</keyword>
<feature type="domain" description="BPL/LPL catalytic" evidence="3">
    <location>
        <begin position="1"/>
        <end position="144"/>
    </location>
</feature>
<evidence type="ECO:0000256" key="1">
    <source>
        <dbReference type="ARBA" id="ARBA00022598"/>
    </source>
</evidence>
<sequence length="177" mass="19617">ADEQTAGKGRIKRVWLTPKGNIALSIILYPRVIYLPYLIMLASLAVVRSIETVTGLKTQIKWPNDVLINGKKVCGILTESDVRRDVVNYAIIGIGINVDLRLSDFPEALSTATSLVEELGRDISRVDVIRCLLVEVEKLYLALPAGESIYEEWRDRLVTLGRSVQVKSGKNILEGIA</sequence>
<proteinExistence type="predicted"/>
<organism evidence="4">
    <name type="scientific">marine sediment metagenome</name>
    <dbReference type="NCBI Taxonomy" id="412755"/>
    <lineage>
        <taxon>unclassified sequences</taxon>
        <taxon>metagenomes</taxon>
        <taxon>ecological metagenomes</taxon>
    </lineage>
</organism>
<dbReference type="PANTHER" id="PTHR12835:SF5">
    <property type="entry name" value="BIOTIN--PROTEIN LIGASE"/>
    <property type="match status" value="1"/>
</dbReference>
<keyword evidence="2" id="KW-0472">Membrane</keyword>
<feature type="non-terminal residue" evidence="4">
    <location>
        <position position="177"/>
    </location>
</feature>
<gene>
    <name evidence="4" type="ORF">S06H3_61097</name>
</gene>
<dbReference type="PANTHER" id="PTHR12835">
    <property type="entry name" value="BIOTIN PROTEIN LIGASE"/>
    <property type="match status" value="1"/>
</dbReference>
<dbReference type="PROSITE" id="PS51733">
    <property type="entry name" value="BPL_LPL_CATALYTIC"/>
    <property type="match status" value="1"/>
</dbReference>
<dbReference type="SUPFAM" id="SSF55681">
    <property type="entry name" value="Class II aaRS and biotin synthetases"/>
    <property type="match status" value="1"/>
</dbReference>
<dbReference type="EMBL" id="BARV01039984">
    <property type="protein sequence ID" value="GAI49699.1"/>
    <property type="molecule type" value="Genomic_DNA"/>
</dbReference>
<name>X1R2A2_9ZZZZ</name>
<evidence type="ECO:0000259" key="3">
    <source>
        <dbReference type="PROSITE" id="PS51733"/>
    </source>
</evidence>
<feature type="transmembrane region" description="Helical" evidence="2">
    <location>
        <begin position="22"/>
        <end position="47"/>
    </location>
</feature>
<dbReference type="InterPro" id="IPR004143">
    <property type="entry name" value="BPL_LPL_catalytic"/>
</dbReference>
<reference evidence="4" key="1">
    <citation type="journal article" date="2014" name="Front. Microbiol.">
        <title>High frequency of phylogenetically diverse reductive dehalogenase-homologous genes in deep subseafloor sedimentary metagenomes.</title>
        <authorList>
            <person name="Kawai M."/>
            <person name="Futagami T."/>
            <person name="Toyoda A."/>
            <person name="Takaki Y."/>
            <person name="Nishi S."/>
            <person name="Hori S."/>
            <person name="Arai W."/>
            <person name="Tsubouchi T."/>
            <person name="Morono Y."/>
            <person name="Uchiyama I."/>
            <person name="Ito T."/>
            <person name="Fujiyama A."/>
            <person name="Inagaki F."/>
            <person name="Takami H."/>
        </authorList>
    </citation>
    <scope>NUCLEOTIDE SEQUENCE</scope>
    <source>
        <strain evidence="4">Expedition CK06-06</strain>
    </source>
</reference>
<protein>
    <recommendedName>
        <fullName evidence="3">BPL/LPL catalytic domain-containing protein</fullName>
    </recommendedName>
</protein>
<evidence type="ECO:0000256" key="2">
    <source>
        <dbReference type="SAM" id="Phobius"/>
    </source>
</evidence>
<dbReference type="GO" id="GO:0004077">
    <property type="term" value="F:biotin--[biotin carboxyl-carrier protein] ligase activity"/>
    <property type="evidence" value="ECO:0007669"/>
    <property type="project" value="InterPro"/>
</dbReference>
<dbReference type="AlphaFoldDB" id="X1R2A2"/>
<comment type="caution">
    <text evidence="4">The sequence shown here is derived from an EMBL/GenBank/DDBJ whole genome shotgun (WGS) entry which is preliminary data.</text>
</comment>
<dbReference type="InterPro" id="IPR045864">
    <property type="entry name" value="aa-tRNA-synth_II/BPL/LPL"/>
</dbReference>
<keyword evidence="1" id="KW-0436">Ligase</keyword>
<keyword evidence="2" id="KW-1133">Transmembrane helix</keyword>
<feature type="non-terminal residue" evidence="4">
    <location>
        <position position="1"/>
    </location>
</feature>
<dbReference type="GO" id="GO:0005737">
    <property type="term" value="C:cytoplasm"/>
    <property type="evidence" value="ECO:0007669"/>
    <property type="project" value="TreeGrafter"/>
</dbReference>
<dbReference type="CDD" id="cd16442">
    <property type="entry name" value="BPL"/>
    <property type="match status" value="1"/>
</dbReference>
<dbReference type="Pfam" id="PF03099">
    <property type="entry name" value="BPL_LplA_LipB"/>
    <property type="match status" value="1"/>
</dbReference>